<proteinExistence type="predicted"/>
<gene>
    <name evidence="2" type="ORF">BECKTC1821F_GA0114240_107810</name>
</gene>
<dbReference type="Pfam" id="PF01609">
    <property type="entry name" value="DDE_Tnp_1"/>
    <property type="match status" value="1"/>
</dbReference>
<reference evidence="2" key="1">
    <citation type="submission" date="2019-02" db="EMBL/GenBank/DDBJ databases">
        <authorList>
            <person name="Gruber-Vodicka R. H."/>
            <person name="Seah K. B. B."/>
        </authorList>
    </citation>
    <scope>NUCLEOTIDE SEQUENCE</scope>
    <source>
        <strain evidence="2">BECK_BZ126</strain>
    </source>
</reference>
<dbReference type="InterPro" id="IPR002559">
    <property type="entry name" value="Transposase_11"/>
</dbReference>
<dbReference type="GO" id="GO:0004803">
    <property type="term" value="F:transposase activity"/>
    <property type="evidence" value="ECO:0007669"/>
    <property type="project" value="InterPro"/>
</dbReference>
<name>A0A451A9I7_9GAMM</name>
<dbReference type="EMBL" id="CAADFW010000078">
    <property type="protein sequence ID" value="VFK62679.1"/>
    <property type="molecule type" value="Genomic_DNA"/>
</dbReference>
<dbReference type="GO" id="GO:0006313">
    <property type="term" value="P:DNA transposition"/>
    <property type="evidence" value="ECO:0007669"/>
    <property type="project" value="InterPro"/>
</dbReference>
<sequence length="159" mass="18010">MPVSLKLINTVPALVIHEVNPLVKVRAVILPKSMMCADSFGLPIDFELTGGEVHDAKVAPGLIDRLPTGGYVVADKGYDSEELRQQITEKKSIPIIPRKCNSTIGNGDMDWYLYKYRHLVENLFARFKHFRTIATRYDKLERNYESMLALAGGFLWLPM</sequence>
<evidence type="ECO:0000259" key="1">
    <source>
        <dbReference type="Pfam" id="PF01609"/>
    </source>
</evidence>
<dbReference type="PANTHER" id="PTHR30007:SF1">
    <property type="entry name" value="BLR1914 PROTEIN"/>
    <property type="match status" value="1"/>
</dbReference>
<organism evidence="2">
    <name type="scientific">Candidatus Kentrum sp. TC</name>
    <dbReference type="NCBI Taxonomy" id="2126339"/>
    <lineage>
        <taxon>Bacteria</taxon>
        <taxon>Pseudomonadati</taxon>
        <taxon>Pseudomonadota</taxon>
        <taxon>Gammaproteobacteria</taxon>
        <taxon>Candidatus Kentrum</taxon>
    </lineage>
</organism>
<dbReference type="NCBIfam" id="NF033580">
    <property type="entry name" value="transpos_IS5_3"/>
    <property type="match status" value="1"/>
</dbReference>
<evidence type="ECO:0000313" key="2">
    <source>
        <dbReference type="EMBL" id="VFK62679.1"/>
    </source>
</evidence>
<dbReference type="AlphaFoldDB" id="A0A451A9I7"/>
<feature type="domain" description="Transposase IS4-like" evidence="1">
    <location>
        <begin position="35"/>
        <end position="151"/>
    </location>
</feature>
<dbReference type="PANTHER" id="PTHR30007">
    <property type="entry name" value="PHP DOMAIN PROTEIN"/>
    <property type="match status" value="1"/>
</dbReference>
<accession>A0A451A9I7</accession>
<protein>
    <submittedName>
        <fullName evidence="2">Transposase</fullName>
    </submittedName>
</protein>
<dbReference type="GO" id="GO:0003677">
    <property type="term" value="F:DNA binding"/>
    <property type="evidence" value="ECO:0007669"/>
    <property type="project" value="InterPro"/>
</dbReference>